<dbReference type="GO" id="GO:0016705">
    <property type="term" value="F:oxidoreductase activity, acting on paired donors, with incorporation or reduction of molecular oxygen"/>
    <property type="evidence" value="ECO:0007669"/>
    <property type="project" value="InterPro"/>
</dbReference>
<evidence type="ECO:0000313" key="10">
    <source>
        <dbReference type="Proteomes" id="UP000287908"/>
    </source>
</evidence>
<dbReference type="GO" id="GO:0071949">
    <property type="term" value="F:FAD binding"/>
    <property type="evidence" value="ECO:0007669"/>
    <property type="project" value="InterPro"/>
</dbReference>
<evidence type="ECO:0000313" key="9">
    <source>
        <dbReference type="EMBL" id="RUO77231.1"/>
    </source>
</evidence>
<evidence type="ECO:0000256" key="7">
    <source>
        <dbReference type="ARBA" id="ARBA00023033"/>
    </source>
</evidence>
<dbReference type="GO" id="GO:0004497">
    <property type="term" value="F:monooxygenase activity"/>
    <property type="evidence" value="ECO:0007669"/>
    <property type="project" value="UniProtKB-KW"/>
</dbReference>
<comment type="similarity">
    <text evidence="3">Belongs to the UbiH/COQ6 family.</text>
</comment>
<dbReference type="Gene3D" id="3.50.50.60">
    <property type="entry name" value="FAD/NAD(P)-binding domain"/>
    <property type="match status" value="2"/>
</dbReference>
<dbReference type="InterPro" id="IPR002938">
    <property type="entry name" value="FAD-bd"/>
</dbReference>
<evidence type="ECO:0000256" key="3">
    <source>
        <dbReference type="ARBA" id="ARBA00005349"/>
    </source>
</evidence>
<dbReference type="UniPathway" id="UPA00232"/>
<dbReference type="PANTHER" id="PTHR43876">
    <property type="entry name" value="UBIQUINONE BIOSYNTHESIS MONOOXYGENASE COQ6, MITOCHONDRIAL"/>
    <property type="match status" value="1"/>
</dbReference>
<dbReference type="PANTHER" id="PTHR43876:SF7">
    <property type="entry name" value="UBIQUINONE BIOSYNTHESIS MONOOXYGENASE COQ6, MITOCHONDRIAL"/>
    <property type="match status" value="1"/>
</dbReference>
<dbReference type="InterPro" id="IPR036188">
    <property type="entry name" value="FAD/NAD-bd_sf"/>
</dbReference>
<evidence type="ECO:0000256" key="2">
    <source>
        <dbReference type="ARBA" id="ARBA00004749"/>
    </source>
</evidence>
<dbReference type="NCBIfam" id="TIGR01988">
    <property type="entry name" value="Ubi-OHases"/>
    <property type="match status" value="1"/>
</dbReference>
<keyword evidence="6" id="KW-0560">Oxidoreductase</keyword>
<dbReference type="Pfam" id="PF01494">
    <property type="entry name" value="FAD_binding_3"/>
    <property type="match status" value="1"/>
</dbReference>
<name>A0A432ZGY6_9GAMM</name>
<dbReference type="RefSeq" id="WP_126783504.1">
    <property type="nucleotide sequence ID" value="NZ_PIQF01000001.1"/>
</dbReference>
<accession>A0A432ZGY6</accession>
<feature type="domain" description="FAD-binding" evidence="8">
    <location>
        <begin position="6"/>
        <end position="299"/>
    </location>
</feature>
<evidence type="ECO:0000256" key="5">
    <source>
        <dbReference type="ARBA" id="ARBA00022827"/>
    </source>
</evidence>
<comment type="caution">
    <text evidence="9">The sequence shown here is derived from an EMBL/GenBank/DDBJ whole genome shotgun (WGS) entry which is preliminary data.</text>
</comment>
<keyword evidence="4" id="KW-0285">Flavoprotein</keyword>
<dbReference type="AlphaFoldDB" id="A0A432ZGY6"/>
<evidence type="ECO:0000256" key="1">
    <source>
        <dbReference type="ARBA" id="ARBA00001974"/>
    </source>
</evidence>
<dbReference type="OrthoDB" id="9769565at2"/>
<dbReference type="InterPro" id="IPR010971">
    <property type="entry name" value="UbiH/COQ6"/>
</dbReference>
<protein>
    <submittedName>
        <fullName evidence="9">UbiH/Coq6 family FAD-binding oxidoreductase</fullName>
    </submittedName>
</protein>
<dbReference type="SUPFAM" id="SSF51905">
    <property type="entry name" value="FAD/NAD(P)-binding domain"/>
    <property type="match status" value="1"/>
</dbReference>
<organism evidence="9 10">
    <name type="scientific">Idiomarina seosinensis</name>
    <dbReference type="NCBI Taxonomy" id="281739"/>
    <lineage>
        <taxon>Bacteria</taxon>
        <taxon>Pseudomonadati</taxon>
        <taxon>Pseudomonadota</taxon>
        <taxon>Gammaproteobacteria</taxon>
        <taxon>Alteromonadales</taxon>
        <taxon>Idiomarinaceae</taxon>
        <taxon>Idiomarina</taxon>
    </lineage>
</organism>
<comment type="pathway">
    <text evidence="2">Cofactor biosynthesis; ubiquinone biosynthesis.</text>
</comment>
<keyword evidence="5" id="KW-0274">FAD</keyword>
<dbReference type="InterPro" id="IPR018168">
    <property type="entry name" value="Ubi_Hdrlase_CS"/>
</dbReference>
<reference evidence="9 10" key="1">
    <citation type="journal article" date="2011" name="Front. Microbiol.">
        <title>Genomic signatures of strain selection and enhancement in Bacillus atrophaeus var. globigii, a historical biowarfare simulant.</title>
        <authorList>
            <person name="Gibbons H.S."/>
            <person name="Broomall S.M."/>
            <person name="McNew L.A."/>
            <person name="Daligault H."/>
            <person name="Chapman C."/>
            <person name="Bruce D."/>
            <person name="Karavis M."/>
            <person name="Krepps M."/>
            <person name="McGregor P.A."/>
            <person name="Hong C."/>
            <person name="Park K.H."/>
            <person name="Akmal A."/>
            <person name="Feldman A."/>
            <person name="Lin J.S."/>
            <person name="Chang W.E."/>
            <person name="Higgs B.W."/>
            <person name="Demirev P."/>
            <person name="Lindquist J."/>
            <person name="Liem A."/>
            <person name="Fochler E."/>
            <person name="Read T.D."/>
            <person name="Tapia R."/>
            <person name="Johnson S."/>
            <person name="Bishop-Lilly K.A."/>
            <person name="Detter C."/>
            <person name="Han C."/>
            <person name="Sozhamannan S."/>
            <person name="Rosenzweig C.N."/>
            <person name="Skowronski E.W."/>
        </authorList>
    </citation>
    <scope>NUCLEOTIDE SEQUENCE [LARGE SCALE GENOMIC DNA]</scope>
    <source>
        <strain evidence="9 10">CL-SP19</strain>
    </source>
</reference>
<sequence length="368" mass="40605">MKHYVINGGGMVGASAALALATHGERVTLIDAQPEAQTSDEWDLRISSVNDNHWQWLLSLGIGDDLNHKQLPYQRLSVTTIAGTQLSFTAADAGAEQLGVMVENNNLQAALWKCCQRHAAIEFKAPAQVTDFDLPNQRLTLDDGEQLNYDVLIGADGANSAVARAAAIGYRGWDYGQRCLLANVTLEQPFEAETWEVFRPKGPYALLPLTSNTACLIDYRSAAEINSISSDADTLISELTKTFGDTIGDFQLQRYASFPLQRKHALEYHKGHSLILMGDAAHTIHPLAGQGVNLGFADVRSWLDCGQDVKRYQQQRQQQNARMMRAMDLVNVSFRSSSKPINWLLRGGFSIIERTALKSLLLGSAMQR</sequence>
<dbReference type="GO" id="GO:0006744">
    <property type="term" value="P:ubiquinone biosynthetic process"/>
    <property type="evidence" value="ECO:0007669"/>
    <property type="project" value="UniProtKB-UniPathway"/>
</dbReference>
<dbReference type="Proteomes" id="UP000287908">
    <property type="component" value="Unassembled WGS sequence"/>
</dbReference>
<dbReference type="EMBL" id="PIQF01000001">
    <property type="protein sequence ID" value="RUO77231.1"/>
    <property type="molecule type" value="Genomic_DNA"/>
</dbReference>
<evidence type="ECO:0000256" key="6">
    <source>
        <dbReference type="ARBA" id="ARBA00023002"/>
    </source>
</evidence>
<evidence type="ECO:0000259" key="8">
    <source>
        <dbReference type="Pfam" id="PF01494"/>
    </source>
</evidence>
<evidence type="ECO:0000256" key="4">
    <source>
        <dbReference type="ARBA" id="ARBA00022630"/>
    </source>
</evidence>
<dbReference type="InterPro" id="IPR051205">
    <property type="entry name" value="UbiH/COQ6_monooxygenase"/>
</dbReference>
<keyword evidence="7" id="KW-0503">Monooxygenase</keyword>
<dbReference type="PROSITE" id="PS01304">
    <property type="entry name" value="UBIH"/>
    <property type="match status" value="1"/>
</dbReference>
<dbReference type="PRINTS" id="PR00420">
    <property type="entry name" value="RNGMNOXGNASE"/>
</dbReference>
<proteinExistence type="inferred from homology"/>
<keyword evidence="10" id="KW-1185">Reference proteome</keyword>
<gene>
    <name evidence="9" type="ORF">CWI81_01700</name>
</gene>
<comment type="cofactor">
    <cofactor evidence="1">
        <name>FAD</name>
        <dbReference type="ChEBI" id="CHEBI:57692"/>
    </cofactor>
</comment>